<dbReference type="PROSITE" id="PS50125">
    <property type="entry name" value="GUANYLATE_CYCLASE_2"/>
    <property type="match status" value="1"/>
</dbReference>
<name>A0ABV0J1K1_9CYAN</name>
<dbReference type="SUPFAM" id="SSF55073">
    <property type="entry name" value="Nucleotide cyclase"/>
    <property type="match status" value="1"/>
</dbReference>
<dbReference type="CDD" id="cd07302">
    <property type="entry name" value="CHD"/>
    <property type="match status" value="1"/>
</dbReference>
<dbReference type="EMBL" id="JAMPKM010000001">
    <property type="protein sequence ID" value="MEP0815654.1"/>
    <property type="molecule type" value="Genomic_DNA"/>
</dbReference>
<dbReference type="Proteomes" id="UP001464891">
    <property type="component" value="Unassembled WGS sequence"/>
</dbReference>
<keyword evidence="3" id="KW-1185">Reference proteome</keyword>
<proteinExistence type="predicted"/>
<feature type="domain" description="Guanylate cyclase" evidence="1">
    <location>
        <begin position="40"/>
        <end position="156"/>
    </location>
</feature>
<accession>A0ABV0J1K1</accession>
<evidence type="ECO:0000313" key="2">
    <source>
        <dbReference type="EMBL" id="MEP0815654.1"/>
    </source>
</evidence>
<sequence length="203" mass="22102">MHPQNTKAELHRLLQVRNEYPEKAAEIDAQIHTIFAETHAILVLDMSGFSRLTIRYGITHFLAMIHRLGAIATPLVEQDRGTVIKQEADNLFAIFPTVDAAVSAAVDILKSLAAVNSGLPDAMDLYASIGIGYGEVLLVAGADLYGNEMNLASKLGEDLARTNEILLTESAFQQLQASTWACEAINLSVSGLELMAYQVQFTK</sequence>
<dbReference type="InterPro" id="IPR029787">
    <property type="entry name" value="Nucleotide_cyclase"/>
</dbReference>
<protein>
    <submittedName>
        <fullName evidence="2">Adenylate/guanylate cyclase domain-containing protein</fullName>
    </submittedName>
</protein>
<reference evidence="2 3" key="1">
    <citation type="submission" date="2022-04" db="EMBL/GenBank/DDBJ databases">
        <title>Positive selection, recombination, and allopatry shape intraspecific diversity of widespread and dominant cyanobacteria.</title>
        <authorList>
            <person name="Wei J."/>
            <person name="Shu W."/>
            <person name="Hu C."/>
        </authorList>
    </citation>
    <scope>NUCLEOTIDE SEQUENCE [LARGE SCALE GENOMIC DNA]</scope>
    <source>
        <strain evidence="2 3">GB2-A4</strain>
    </source>
</reference>
<comment type="caution">
    <text evidence="2">The sequence shown here is derived from an EMBL/GenBank/DDBJ whole genome shotgun (WGS) entry which is preliminary data.</text>
</comment>
<evidence type="ECO:0000313" key="3">
    <source>
        <dbReference type="Proteomes" id="UP001464891"/>
    </source>
</evidence>
<dbReference type="RefSeq" id="WP_190431201.1">
    <property type="nucleotide sequence ID" value="NZ_JAMPKM010000001.1"/>
</dbReference>
<organism evidence="2 3">
    <name type="scientific">Trichocoleus desertorum GB2-A4</name>
    <dbReference type="NCBI Taxonomy" id="2933944"/>
    <lineage>
        <taxon>Bacteria</taxon>
        <taxon>Bacillati</taxon>
        <taxon>Cyanobacteriota</taxon>
        <taxon>Cyanophyceae</taxon>
        <taxon>Leptolyngbyales</taxon>
        <taxon>Trichocoleusaceae</taxon>
        <taxon>Trichocoleus</taxon>
    </lineage>
</organism>
<gene>
    <name evidence="2" type="ORF">NC998_00920</name>
</gene>
<dbReference type="InterPro" id="IPR001054">
    <property type="entry name" value="A/G_cyclase"/>
</dbReference>
<dbReference type="Gene3D" id="3.30.70.1230">
    <property type="entry name" value="Nucleotide cyclase"/>
    <property type="match status" value="1"/>
</dbReference>
<evidence type="ECO:0000259" key="1">
    <source>
        <dbReference type="PROSITE" id="PS50125"/>
    </source>
</evidence>